<dbReference type="SUPFAM" id="SSF53383">
    <property type="entry name" value="PLP-dependent transferases"/>
    <property type="match status" value="1"/>
</dbReference>
<dbReference type="Pfam" id="PF13480">
    <property type="entry name" value="Acetyltransf_6"/>
    <property type="match status" value="1"/>
</dbReference>
<keyword evidence="2 5" id="KW-0808">Transferase</keyword>
<protein>
    <submittedName>
        <fullName evidence="5">Aminotransferase class I/II-fold pyridoxal phosphate-dependent enzyme</fullName>
    </submittedName>
</protein>
<dbReference type="Gene3D" id="3.40.630.30">
    <property type="match status" value="1"/>
</dbReference>
<dbReference type="InterPro" id="IPR015421">
    <property type="entry name" value="PyrdxlP-dep_Trfase_major"/>
</dbReference>
<keyword evidence="5" id="KW-0032">Aminotransferase</keyword>
<dbReference type="Gene3D" id="3.40.640.10">
    <property type="entry name" value="Type I PLP-dependent aspartate aminotransferase-like (Major domain)"/>
    <property type="match status" value="1"/>
</dbReference>
<evidence type="ECO:0000259" key="3">
    <source>
        <dbReference type="Pfam" id="PF00155"/>
    </source>
</evidence>
<gene>
    <name evidence="5" type="ORF">FHG64_06230</name>
</gene>
<sequence>MAKIRHNNFLDTVDEVFSNAKREGVLHLFSQDEVLSGRTIKIKGRDLFHFGTTGYLGLEQDERLKRAGMDAIWKLGTQFPLSRTYVSHPLYDEMEEKISRMYGNPVVITKNSTLGHIAVIPTAVRDEDAVILDHQVHWSVQNAVQVLKTRGVPVEMIRHNNLEMLEDKIKELRNKVSKIWYMADGVYSMYGDFAPVKELMRLGKKYPQLHFYFDDVHGMSWRGKNGTGYVMGELEGNLPENVLLIGTLSKTFGASGALMSCSNRDLHRKIKTFGGPLTFSAQLEPASVAAASASADIHLSPEIYVLQEELNSKINYFNDLLEKTQLPLIEKNSSPVFYIGTGMPVTGYNFVKRLMGEGFFVNLGIYPAVPVKNTGVRLTISRHNQNQEMEALVEAMCYHYPKSLEDTHTTPGRVRRAFKMPEKELPNIIAIETNLQVQKENSISKIEKEEWDSVLGGHSTFDWEGLKFLEQVFSNENLPQHNWKFHYFLIKDKTGRIILATFFTEGLWKDDMLAPVSVSLQFEERRKMEPYYMSSKVLALGSLFTEGEHLYLDWNHEEREDALKLFFLHTEDLEQHAGAAMLVLRDFEENNPIAEVFLNKGFIPVTMPESCIMDNLSWKTEEEFVNSLSSRSRRHFKNEVASFVKKFEVEIIDTPTLEKIDQYFELYKNVKEQNFGLNTFTFPRDLFTKMASHPNWEFIVLQLREDIDPRPVRKPVGVMFCYKNLGITYSPSFIGMDYSFSREYNIYRQLLFQTIKRARELKFQQVDLGFSASFEKRKLGARVIPKVAYVQAKDNFSMELMGTVQST</sequence>
<proteinExistence type="predicted"/>
<dbReference type="InterPro" id="IPR004839">
    <property type="entry name" value="Aminotransferase_I/II_large"/>
</dbReference>
<evidence type="ECO:0000313" key="6">
    <source>
        <dbReference type="Proteomes" id="UP000309016"/>
    </source>
</evidence>
<feature type="domain" description="Aminotransferase class I/classII large" evidence="3">
    <location>
        <begin position="67"/>
        <end position="395"/>
    </location>
</feature>
<dbReference type="InterPro" id="IPR015422">
    <property type="entry name" value="PyrdxlP-dep_Trfase_small"/>
</dbReference>
<dbReference type="InterPro" id="IPR038740">
    <property type="entry name" value="BioF2-like_GNAT_dom"/>
</dbReference>
<dbReference type="PANTHER" id="PTHR13693:SF3">
    <property type="entry name" value="LD36009P"/>
    <property type="match status" value="1"/>
</dbReference>
<dbReference type="KEGG" id="afla:FHG64_06230"/>
<dbReference type="InterPro" id="IPR016181">
    <property type="entry name" value="Acyl_CoA_acyltransferase"/>
</dbReference>
<reference evidence="5 6" key="1">
    <citation type="submission" date="2019-06" db="EMBL/GenBank/DDBJ databases">
        <title>Complete genome sequence of Antarcticibacterium flavum KCTC 52984T from an Antarctic marine sediment.</title>
        <authorList>
            <person name="Lee Y.M."/>
            <person name="Shin S.C."/>
        </authorList>
    </citation>
    <scope>NUCLEOTIDE SEQUENCE [LARGE SCALE GENOMIC DNA]</scope>
    <source>
        <strain evidence="5 6">KCTC 52984</strain>
    </source>
</reference>
<evidence type="ECO:0000256" key="1">
    <source>
        <dbReference type="ARBA" id="ARBA00001933"/>
    </source>
</evidence>
<comment type="cofactor">
    <cofactor evidence="1">
        <name>pyridoxal 5'-phosphate</name>
        <dbReference type="ChEBI" id="CHEBI:597326"/>
    </cofactor>
</comment>
<dbReference type="EMBL" id="CP040812">
    <property type="protein sequence ID" value="QCY69034.1"/>
    <property type="molecule type" value="Genomic_DNA"/>
</dbReference>
<dbReference type="GO" id="GO:0008483">
    <property type="term" value="F:transaminase activity"/>
    <property type="evidence" value="ECO:0007669"/>
    <property type="project" value="UniProtKB-KW"/>
</dbReference>
<dbReference type="RefSeq" id="WP_139065616.1">
    <property type="nucleotide sequence ID" value="NZ_CP040812.1"/>
</dbReference>
<dbReference type="Gene3D" id="3.90.1150.10">
    <property type="entry name" value="Aspartate Aminotransferase, domain 1"/>
    <property type="match status" value="1"/>
</dbReference>
<dbReference type="InterPro" id="IPR015424">
    <property type="entry name" value="PyrdxlP-dep_Trfase"/>
</dbReference>
<keyword evidence="6" id="KW-1185">Reference proteome</keyword>
<dbReference type="AlphaFoldDB" id="A0A5B7X0C5"/>
<accession>A0A5B7X0C5</accession>
<evidence type="ECO:0000313" key="5">
    <source>
        <dbReference type="EMBL" id="QCY69034.1"/>
    </source>
</evidence>
<dbReference type="InterPro" id="IPR050087">
    <property type="entry name" value="AON_synthase_class-II"/>
</dbReference>
<organism evidence="5 6">
    <name type="scientific">Antarcticibacterium flavum</name>
    <dbReference type="NCBI Taxonomy" id="2058175"/>
    <lineage>
        <taxon>Bacteria</taxon>
        <taxon>Pseudomonadati</taxon>
        <taxon>Bacteroidota</taxon>
        <taxon>Flavobacteriia</taxon>
        <taxon>Flavobacteriales</taxon>
        <taxon>Flavobacteriaceae</taxon>
        <taxon>Antarcticibacterium</taxon>
    </lineage>
</organism>
<dbReference type="Proteomes" id="UP000309016">
    <property type="component" value="Chromosome"/>
</dbReference>
<feature type="domain" description="BioF2-like acetyltransferase" evidence="4">
    <location>
        <begin position="633"/>
        <end position="776"/>
    </location>
</feature>
<dbReference type="SUPFAM" id="SSF55729">
    <property type="entry name" value="Acyl-CoA N-acyltransferases (Nat)"/>
    <property type="match status" value="1"/>
</dbReference>
<name>A0A5B7X0C5_9FLAO</name>
<dbReference type="Pfam" id="PF00155">
    <property type="entry name" value="Aminotran_1_2"/>
    <property type="match status" value="1"/>
</dbReference>
<dbReference type="OrthoDB" id="9807157at2"/>
<evidence type="ECO:0000259" key="4">
    <source>
        <dbReference type="Pfam" id="PF13480"/>
    </source>
</evidence>
<dbReference type="GO" id="GO:0030170">
    <property type="term" value="F:pyridoxal phosphate binding"/>
    <property type="evidence" value="ECO:0007669"/>
    <property type="project" value="InterPro"/>
</dbReference>
<evidence type="ECO:0000256" key="2">
    <source>
        <dbReference type="ARBA" id="ARBA00022679"/>
    </source>
</evidence>
<dbReference type="PANTHER" id="PTHR13693">
    <property type="entry name" value="CLASS II AMINOTRANSFERASE/8-AMINO-7-OXONONANOATE SYNTHASE"/>
    <property type="match status" value="1"/>
</dbReference>